<proteinExistence type="predicted"/>
<reference evidence="2" key="1">
    <citation type="submission" date="2016-10" db="EMBL/GenBank/DDBJ databases">
        <authorList>
            <person name="Varghese N."/>
            <person name="Submissions S."/>
        </authorList>
    </citation>
    <scope>NUCLEOTIDE SEQUENCE [LARGE SCALE GENOMIC DNA]</scope>
    <source>
        <strain evidence="2">BL36</strain>
    </source>
</reference>
<evidence type="ECO:0000313" key="1">
    <source>
        <dbReference type="EMBL" id="SFM09946.1"/>
    </source>
</evidence>
<evidence type="ECO:0000313" key="2">
    <source>
        <dbReference type="Proteomes" id="UP000199048"/>
    </source>
</evidence>
<accession>A0A1I4N3M9</accession>
<protein>
    <submittedName>
        <fullName evidence="1">Uncharacterized protein</fullName>
    </submittedName>
</protein>
<keyword evidence="2" id="KW-1185">Reference proteome</keyword>
<name>A0A1I4N3M9_9HYPH</name>
<sequence length="40" mass="4554">MTDQSNPQPTASNDPPRIGEIRELFGVRLQWNGSQWVKVT</sequence>
<organism evidence="1 2">
    <name type="scientific">Methylobacterium pseudosasicola</name>
    <dbReference type="NCBI Taxonomy" id="582667"/>
    <lineage>
        <taxon>Bacteria</taxon>
        <taxon>Pseudomonadati</taxon>
        <taxon>Pseudomonadota</taxon>
        <taxon>Alphaproteobacteria</taxon>
        <taxon>Hyphomicrobiales</taxon>
        <taxon>Methylobacteriaceae</taxon>
        <taxon>Methylobacterium</taxon>
    </lineage>
</organism>
<dbReference type="Proteomes" id="UP000199048">
    <property type="component" value="Unassembled WGS sequence"/>
</dbReference>
<gene>
    <name evidence="1" type="ORF">SAMN05192568_101954</name>
</gene>
<dbReference type="AlphaFoldDB" id="A0A1I4N3M9"/>
<dbReference type="EMBL" id="FOTK01000019">
    <property type="protein sequence ID" value="SFM09946.1"/>
    <property type="molecule type" value="Genomic_DNA"/>
</dbReference>